<accession>A0A832YU64</accession>
<evidence type="ECO:0000313" key="1">
    <source>
        <dbReference type="EMBL" id="HIP17633.1"/>
    </source>
</evidence>
<dbReference type="CDD" id="cd07432">
    <property type="entry name" value="PHP_HisPPase"/>
    <property type="match status" value="1"/>
</dbReference>
<dbReference type="EMBL" id="DQSV01000095">
    <property type="protein sequence ID" value="HIP17633.1"/>
    <property type="molecule type" value="Genomic_DNA"/>
</dbReference>
<protein>
    <submittedName>
        <fullName evidence="1">PHP domain-containing protein</fullName>
    </submittedName>
</protein>
<dbReference type="Gene3D" id="3.20.20.140">
    <property type="entry name" value="Metal-dependent hydrolases"/>
    <property type="match status" value="1"/>
</dbReference>
<name>A0A832YU64_9EURY</name>
<evidence type="ECO:0000313" key="2">
    <source>
        <dbReference type="Proteomes" id="UP000605144"/>
    </source>
</evidence>
<comment type="caution">
    <text evidence="1">The sequence shown here is derived from an EMBL/GenBank/DDBJ whole genome shotgun (WGS) entry which is preliminary data.</text>
</comment>
<dbReference type="InterPro" id="IPR016195">
    <property type="entry name" value="Pol/histidinol_Pase-like"/>
</dbReference>
<dbReference type="InterPro" id="IPR052018">
    <property type="entry name" value="PHP_domain"/>
</dbReference>
<organism evidence="1 2">
    <name type="scientific">Methanothermococcus okinawensis</name>
    <dbReference type="NCBI Taxonomy" id="155863"/>
    <lineage>
        <taxon>Archaea</taxon>
        <taxon>Methanobacteriati</taxon>
        <taxon>Methanobacteriota</taxon>
        <taxon>Methanomada group</taxon>
        <taxon>Methanococci</taxon>
        <taxon>Methanococcales</taxon>
        <taxon>Methanococcaceae</taxon>
        <taxon>Methanothermococcus</taxon>
    </lineage>
</organism>
<proteinExistence type="predicted"/>
<dbReference type="PANTHER" id="PTHR42924">
    <property type="entry name" value="EXONUCLEASE"/>
    <property type="match status" value="1"/>
</dbReference>
<dbReference type="PANTHER" id="PTHR42924:SF3">
    <property type="entry name" value="POLYMERASE_HISTIDINOL PHOSPHATASE N-TERMINAL DOMAIN-CONTAINING PROTEIN"/>
    <property type="match status" value="1"/>
</dbReference>
<dbReference type="GO" id="GO:0004534">
    <property type="term" value="F:5'-3' RNA exonuclease activity"/>
    <property type="evidence" value="ECO:0007669"/>
    <property type="project" value="TreeGrafter"/>
</dbReference>
<dbReference type="AlphaFoldDB" id="A0A832YU64"/>
<dbReference type="Pfam" id="PF13263">
    <property type="entry name" value="PHP_C"/>
    <property type="match status" value="1"/>
</dbReference>
<dbReference type="SUPFAM" id="SSF89550">
    <property type="entry name" value="PHP domain-like"/>
    <property type="match status" value="1"/>
</dbReference>
<sequence>MKVDMHVHTINSSCSLNPIKWLKKICSTKNILPIISDHNTLTKTDFGIPGEEISTDKGEFIGLFLNEQVNEKDIFEAMDNVKDQGGLIYLPHPFDGRRGRSLCRYDILNNRDFKRRVDIVEIFNSRCIDNKPNEMAYEYAKINNILMGVGSDTHFPWELGNAYLILEDFDRENPKDFLRALNRNNKDGLKYYGKLGNPMNIKVFSKLSKKINKSGTLRCPRLNRFNIKYL</sequence>
<reference evidence="1" key="1">
    <citation type="journal article" date="2020" name="ISME J.">
        <title>Gammaproteobacteria mediating utilization of methyl-, sulfur- and petroleum organic compounds in deep ocean hydrothermal plumes.</title>
        <authorList>
            <person name="Zhou Z."/>
            <person name="Liu Y."/>
            <person name="Pan J."/>
            <person name="Cron B.R."/>
            <person name="Toner B.M."/>
            <person name="Anantharaman K."/>
            <person name="Breier J.A."/>
            <person name="Dick G.J."/>
            <person name="Li M."/>
        </authorList>
    </citation>
    <scope>NUCLEOTIDE SEQUENCE</scope>
    <source>
        <strain evidence="1">SZUA-1385</strain>
    </source>
</reference>
<dbReference type="Proteomes" id="UP000605144">
    <property type="component" value="Unassembled WGS sequence"/>
</dbReference>
<dbReference type="GO" id="GO:0035312">
    <property type="term" value="F:5'-3' DNA exonuclease activity"/>
    <property type="evidence" value="ECO:0007669"/>
    <property type="project" value="TreeGrafter"/>
</dbReference>
<gene>
    <name evidence="1" type="ORF">EYG76_05000</name>
</gene>